<keyword evidence="3 4" id="KW-0326">Glycosidase</keyword>
<accession>A0A1T4S3Z6</accession>
<keyword evidence="5" id="KW-0732">Signal</keyword>
<dbReference type="PANTHER" id="PTHR40079:SF4">
    <property type="entry name" value="GH26 DOMAIN-CONTAINING PROTEIN-RELATED"/>
    <property type="match status" value="1"/>
</dbReference>
<proteinExistence type="inferred from homology"/>
<protein>
    <submittedName>
        <fullName evidence="7">Mannan endo-1,4-beta-mannosidase</fullName>
    </submittedName>
</protein>
<evidence type="ECO:0000313" key="7">
    <source>
        <dbReference type="EMBL" id="SKA22943.1"/>
    </source>
</evidence>
<organism evidence="7 8">
    <name type="scientific">Fibrobacter intestinalis</name>
    <dbReference type="NCBI Taxonomy" id="28122"/>
    <lineage>
        <taxon>Bacteria</taxon>
        <taxon>Pseudomonadati</taxon>
        <taxon>Fibrobacterota</taxon>
        <taxon>Fibrobacteria</taxon>
        <taxon>Fibrobacterales</taxon>
        <taxon>Fibrobacteraceae</taxon>
        <taxon>Fibrobacter</taxon>
    </lineage>
</organism>
<dbReference type="GO" id="GO:0006080">
    <property type="term" value="P:substituted mannan metabolic process"/>
    <property type="evidence" value="ECO:0007669"/>
    <property type="project" value="InterPro"/>
</dbReference>
<sequence length="611" mass="67688">MKVSKLLPAFFAFAATAAQATIYEAESQTSSNTAAAVLDSAGVSGDKYVNANGFTFTVSVEESGIYDISTKIWVKQYDWFNTEISVNGKSVGSFLTNSPNSAFTTYILETSAKLNAGTNEIKLSGGSTNIDYLSVEMHPAIVFDIDGTPVTAGATESAYKLKAFLLQNFGSKTVSGMMIGDNAFNYDYGNMKLIEKCVPSDSCSFEDEKTTFLGQEDIRLFKERSGYNPALGGFDMLFAAGGHSDEGWFIGYTENNVRMAKELWAKGGIPAFTWHWKVGTDTVFYTKNNGFKNAGCTEGVQASSAENTCFNYTKAFKDSTCQEINPASDEYALLMADVDKLSAHFLELQEAGVAAIWRPLHEAAGGWFWWGVGGAECYKALYKLVYDRMTNTNGVKNLIWVWNIERDPAIGYDFGALNPAWYPGDEYVDIIGVDIYNNANDNSSNVKYFNKMVDELGAKKMLALTENGPIPDVDSMHTDGSVWSFWMPWYNTWGSGFLNQTSNDVWKKNLADDRILKLETMPGWENVSTQIPTSSQAGTFHISIRHNQLHFTLQESADVLFYTPTGKRIQKISGKFTAGAHSLDISKLSRGLYILQIREKGRTFSHKLLLR</sequence>
<dbReference type="InterPro" id="IPR000805">
    <property type="entry name" value="Glyco_hydro_26"/>
</dbReference>
<dbReference type="PRINTS" id="PR00739">
    <property type="entry name" value="GLHYDRLASE26"/>
</dbReference>
<dbReference type="GO" id="GO:0016985">
    <property type="term" value="F:mannan endo-1,4-beta-mannosidase activity"/>
    <property type="evidence" value="ECO:0007669"/>
    <property type="project" value="InterPro"/>
</dbReference>
<dbReference type="EMBL" id="FUWU01000106">
    <property type="protein sequence ID" value="SKA22943.1"/>
    <property type="molecule type" value="Genomic_DNA"/>
</dbReference>
<keyword evidence="2 4" id="KW-0378">Hydrolase</keyword>
<dbReference type="InterPro" id="IPR017853">
    <property type="entry name" value="GH"/>
</dbReference>
<feature type="chain" id="PRO_5012256256" evidence="5">
    <location>
        <begin position="21"/>
        <end position="611"/>
    </location>
</feature>
<reference evidence="7 8" key="1">
    <citation type="submission" date="2017-02" db="EMBL/GenBank/DDBJ databases">
        <authorList>
            <person name="Peterson S.W."/>
        </authorList>
    </citation>
    <scope>NUCLEOTIDE SEQUENCE [LARGE SCALE GENOMIC DNA]</scope>
    <source>
        <strain evidence="7 8">ATCC 43854</strain>
    </source>
</reference>
<evidence type="ECO:0000256" key="2">
    <source>
        <dbReference type="ARBA" id="ARBA00022801"/>
    </source>
</evidence>
<dbReference type="SUPFAM" id="SSF51445">
    <property type="entry name" value="(Trans)glycosidases"/>
    <property type="match status" value="1"/>
</dbReference>
<feature type="active site" description="Proton donor" evidence="4">
    <location>
        <position position="362"/>
    </location>
</feature>
<evidence type="ECO:0000256" key="1">
    <source>
        <dbReference type="ARBA" id="ARBA00007754"/>
    </source>
</evidence>
<evidence type="ECO:0000259" key="6">
    <source>
        <dbReference type="PROSITE" id="PS51764"/>
    </source>
</evidence>
<dbReference type="RefSeq" id="WP_158222064.1">
    <property type="nucleotide sequence ID" value="NZ_FUWU01000106.1"/>
</dbReference>
<evidence type="ECO:0000256" key="5">
    <source>
        <dbReference type="SAM" id="SignalP"/>
    </source>
</evidence>
<gene>
    <name evidence="7" type="ORF">SAMN02745108_02960</name>
</gene>
<feature type="domain" description="GH26" evidence="6">
    <location>
        <begin position="156"/>
        <end position="519"/>
    </location>
</feature>
<evidence type="ECO:0000256" key="3">
    <source>
        <dbReference type="ARBA" id="ARBA00023295"/>
    </source>
</evidence>
<feature type="signal peptide" evidence="5">
    <location>
        <begin position="1"/>
        <end position="20"/>
    </location>
</feature>
<dbReference type="AlphaFoldDB" id="A0A1T4S3Z6"/>
<evidence type="ECO:0000313" key="8">
    <source>
        <dbReference type="Proteomes" id="UP000190449"/>
    </source>
</evidence>
<dbReference type="Gene3D" id="3.20.20.80">
    <property type="entry name" value="Glycosidases"/>
    <property type="match status" value="1"/>
</dbReference>
<feature type="active site" description="Nucleophile" evidence="4">
    <location>
        <position position="466"/>
    </location>
</feature>
<dbReference type="InterPro" id="IPR008979">
    <property type="entry name" value="Galactose-bd-like_sf"/>
</dbReference>
<dbReference type="PANTHER" id="PTHR40079">
    <property type="entry name" value="MANNAN ENDO-1,4-BETA-MANNOSIDASE E-RELATED"/>
    <property type="match status" value="1"/>
</dbReference>
<comment type="similarity">
    <text evidence="1 4">Belongs to the glycosyl hydrolase 26 family.</text>
</comment>
<dbReference type="Pfam" id="PF02156">
    <property type="entry name" value="Glyco_hydro_26"/>
    <property type="match status" value="1"/>
</dbReference>
<dbReference type="SUPFAM" id="SSF49785">
    <property type="entry name" value="Galactose-binding domain-like"/>
    <property type="match status" value="1"/>
</dbReference>
<name>A0A1T4S3Z6_9BACT</name>
<evidence type="ECO:0000256" key="4">
    <source>
        <dbReference type="PROSITE-ProRule" id="PRU01100"/>
    </source>
</evidence>
<dbReference type="PROSITE" id="PS51764">
    <property type="entry name" value="GH26"/>
    <property type="match status" value="1"/>
</dbReference>
<dbReference type="STRING" id="28122.SAMN02745108_02960"/>
<dbReference type="Gene3D" id="2.60.120.260">
    <property type="entry name" value="Galactose-binding domain-like"/>
    <property type="match status" value="1"/>
</dbReference>
<dbReference type="Proteomes" id="UP000190449">
    <property type="component" value="Unassembled WGS sequence"/>
</dbReference>
<dbReference type="InterPro" id="IPR022790">
    <property type="entry name" value="GH26_dom"/>
</dbReference>